<evidence type="ECO:0000256" key="2">
    <source>
        <dbReference type="ARBA" id="ARBA00022763"/>
    </source>
</evidence>
<dbReference type="Pfam" id="PF13589">
    <property type="entry name" value="HATPase_c_3"/>
    <property type="match status" value="1"/>
</dbReference>
<dbReference type="SUPFAM" id="SSF54211">
    <property type="entry name" value="Ribosomal protein S5 domain 2-like"/>
    <property type="match status" value="1"/>
</dbReference>
<feature type="compositionally biased region" description="Polar residues" evidence="3">
    <location>
        <begin position="590"/>
        <end position="603"/>
    </location>
</feature>
<keyword evidence="2" id="KW-0227">DNA damage</keyword>
<evidence type="ECO:0000256" key="1">
    <source>
        <dbReference type="ARBA" id="ARBA00006082"/>
    </source>
</evidence>
<evidence type="ECO:0000259" key="5">
    <source>
        <dbReference type="SMART" id="SM01340"/>
    </source>
</evidence>
<dbReference type="InterPro" id="IPR014721">
    <property type="entry name" value="Ribsml_uS5_D2-typ_fold_subgr"/>
</dbReference>
<name>A0A9J6CF01_POLVA</name>
<dbReference type="InterPro" id="IPR036890">
    <property type="entry name" value="HATPase_C_sf"/>
</dbReference>
<dbReference type="Gene3D" id="3.30.230.10">
    <property type="match status" value="1"/>
</dbReference>
<feature type="domain" description="MutL C-terminal dimerisation" evidence="4">
    <location>
        <begin position="692"/>
        <end position="836"/>
    </location>
</feature>
<dbReference type="CDD" id="cd03484">
    <property type="entry name" value="MutL_Trans_hPMS_2_like"/>
    <property type="match status" value="1"/>
</dbReference>
<dbReference type="PANTHER" id="PTHR10073:SF52">
    <property type="entry name" value="MISMATCH REPAIR ENDONUCLEASE PMS2"/>
    <property type="match status" value="1"/>
</dbReference>
<feature type="region of interest" description="Disordered" evidence="3">
    <location>
        <begin position="442"/>
        <end position="462"/>
    </location>
</feature>
<evidence type="ECO:0000313" key="6">
    <source>
        <dbReference type="EMBL" id="KAG5680761.1"/>
    </source>
</evidence>
<dbReference type="OrthoDB" id="10254304at2759"/>
<dbReference type="Pfam" id="PF08676">
    <property type="entry name" value="MutL_C"/>
    <property type="match status" value="1"/>
</dbReference>
<dbReference type="GO" id="GO:0006298">
    <property type="term" value="P:mismatch repair"/>
    <property type="evidence" value="ECO:0007669"/>
    <property type="project" value="InterPro"/>
</dbReference>
<gene>
    <name evidence="6" type="ORF">PVAND_010248</name>
</gene>
<protein>
    <recommendedName>
        <fullName evidence="8">Mismatch repair endonuclease PMS2</fullName>
    </recommendedName>
</protein>
<dbReference type="SMART" id="SM01340">
    <property type="entry name" value="DNA_mis_repair"/>
    <property type="match status" value="1"/>
</dbReference>
<dbReference type="InterPro" id="IPR020568">
    <property type="entry name" value="Ribosomal_Su5_D2-typ_SF"/>
</dbReference>
<organism evidence="6 7">
    <name type="scientific">Polypedilum vanderplanki</name>
    <name type="common">Sleeping chironomid midge</name>
    <dbReference type="NCBI Taxonomy" id="319348"/>
    <lineage>
        <taxon>Eukaryota</taxon>
        <taxon>Metazoa</taxon>
        <taxon>Ecdysozoa</taxon>
        <taxon>Arthropoda</taxon>
        <taxon>Hexapoda</taxon>
        <taxon>Insecta</taxon>
        <taxon>Pterygota</taxon>
        <taxon>Neoptera</taxon>
        <taxon>Endopterygota</taxon>
        <taxon>Diptera</taxon>
        <taxon>Nematocera</taxon>
        <taxon>Chironomoidea</taxon>
        <taxon>Chironomidae</taxon>
        <taxon>Chironominae</taxon>
        <taxon>Polypedilum</taxon>
        <taxon>Polypedilum</taxon>
    </lineage>
</organism>
<comment type="caution">
    <text evidence="6">The sequence shown here is derived from an EMBL/GenBank/DDBJ whole genome shotgun (WGS) entry which is preliminary data.</text>
</comment>
<dbReference type="FunFam" id="3.30.1370.100:FF:000001">
    <property type="entry name" value="Mismatch repair endonuclease pms1, putative"/>
    <property type="match status" value="1"/>
</dbReference>
<dbReference type="AlphaFoldDB" id="A0A9J6CF01"/>
<dbReference type="Gene3D" id="3.30.1370.100">
    <property type="entry name" value="MutL, C-terminal domain, regulatory subdomain"/>
    <property type="match status" value="1"/>
</dbReference>
<evidence type="ECO:0008006" key="8">
    <source>
        <dbReference type="Google" id="ProtNLM"/>
    </source>
</evidence>
<dbReference type="GO" id="GO:0005524">
    <property type="term" value="F:ATP binding"/>
    <property type="evidence" value="ECO:0007669"/>
    <property type="project" value="InterPro"/>
</dbReference>
<feature type="region of interest" description="Disordered" evidence="3">
    <location>
        <begin position="584"/>
        <end position="603"/>
    </location>
</feature>
<dbReference type="GO" id="GO:0140664">
    <property type="term" value="F:ATP-dependent DNA damage sensor activity"/>
    <property type="evidence" value="ECO:0007669"/>
    <property type="project" value="InterPro"/>
</dbReference>
<proteinExistence type="inferred from homology"/>
<sequence length="883" mass="100707">MTEEIEKFDEPTTNEASEIKRISKDNVLKICSAQVILNLGIGVKELLENSVDAGATVIEIKIKEYGLEGFEVVDNGIGVLESDFEGITAKHHTSKLKEFNDLETIKTLGFRGEALSALCSLSDVTIFTRHKSATFGTFIEYGNDGKIINKSNKARNIGTTVSVKNFFKTLPVRKTEFQKNYRREYNKMIQLLQEYCLVLIGVKIICTNQTKNGTKQTVLTTAGLSINDNITSIFGVKQSQEIIKMKLPTNDGTENGFYTQESLLDISSSIDLKEKDIETLNSMKFRIEGFISDIDHKCGRTTKDRQFTYVNSRPVELKTALKTINEVYQIYNLKQYPFVFINFMLDQSCIDVNLSKDKRQVAIVNDTAVQVVLKKSLLETFGELPTKFKLSSVNSVMKKFSNDSEENEDSSEDEDDKIMVIEPNSNFAASLKQWKISPHAPFPKMSKATSSKRKLESSESSQLEKLQKIDSFMLKMPNDEDSYNENDTFVNTSLVETSEKISLIEPSTSSVNANISKILNRTSSIESIDEEYLSHIGRTSTQKGMDDISFNIDCKPASDQNSTLKLEIIKPQTSINTLTEQINDEEESNNETNVNDTYSPPKNFNLTDTIENLEYDTPKLNETFNHKISITLDQIKTNALEEEEIFQNLKKSSANKSFKLKFKESLDPSKNKKAEMELETELKKDMFKNMKVIGQFNLGFIIAKLDDDLFVIDQHATDERYNFEMLKKSLIIDSQKMVNPEQLELTAIQEDTIIQNLDIFEMNGFKFEYNEHALPTKRIKLISRPYFENWEFGKEDVEEMIFMLQDAPKIHCRPSRIIKMLASKACRKSVMIGTALDHKQMKVLLEHMGDMVHPWNCPHNRPTIRFLHNLSMIDQTNGKCLNS</sequence>
<dbReference type="SUPFAM" id="SSF118116">
    <property type="entry name" value="DNA mismatch repair protein MutL"/>
    <property type="match status" value="1"/>
</dbReference>
<dbReference type="SUPFAM" id="SSF55874">
    <property type="entry name" value="ATPase domain of HSP90 chaperone/DNA topoisomerase II/histidine kinase"/>
    <property type="match status" value="1"/>
</dbReference>
<dbReference type="FunFam" id="3.30.565.10:FF:000014">
    <property type="entry name" value="Mismatch repair endonuclease pms1, putative"/>
    <property type="match status" value="1"/>
</dbReference>
<dbReference type="CDD" id="cd16926">
    <property type="entry name" value="HATPase_MutL-MLH-PMS-like"/>
    <property type="match status" value="1"/>
</dbReference>
<dbReference type="Gene3D" id="3.30.565.10">
    <property type="entry name" value="Histidine kinase-like ATPase, C-terminal domain"/>
    <property type="match status" value="1"/>
</dbReference>
<dbReference type="GO" id="GO:0016887">
    <property type="term" value="F:ATP hydrolysis activity"/>
    <property type="evidence" value="ECO:0007669"/>
    <property type="project" value="InterPro"/>
</dbReference>
<dbReference type="InterPro" id="IPR038973">
    <property type="entry name" value="MutL/Mlh/Pms-like"/>
</dbReference>
<accession>A0A9J6CF01</accession>
<comment type="similarity">
    <text evidence="1">Belongs to the DNA mismatch repair MutL/HexB family.</text>
</comment>
<dbReference type="Proteomes" id="UP001107558">
    <property type="component" value="Chromosome 1"/>
</dbReference>
<evidence type="ECO:0000313" key="7">
    <source>
        <dbReference type="Proteomes" id="UP001107558"/>
    </source>
</evidence>
<dbReference type="NCBIfam" id="TIGR00585">
    <property type="entry name" value="mutl"/>
    <property type="match status" value="1"/>
</dbReference>
<reference evidence="6" key="1">
    <citation type="submission" date="2021-03" db="EMBL/GenBank/DDBJ databases">
        <title>Chromosome level genome of the anhydrobiotic midge Polypedilum vanderplanki.</title>
        <authorList>
            <person name="Yoshida Y."/>
            <person name="Kikawada T."/>
            <person name="Gusev O."/>
        </authorList>
    </citation>
    <scope>NUCLEOTIDE SEQUENCE</scope>
    <source>
        <strain evidence="6">NIAS01</strain>
        <tissue evidence="6">Whole body or cell culture</tissue>
    </source>
</reference>
<dbReference type="SMART" id="SM00853">
    <property type="entry name" value="MutL_C"/>
    <property type="match status" value="1"/>
</dbReference>
<dbReference type="InterPro" id="IPR002099">
    <property type="entry name" value="MutL/Mlh/PMS"/>
</dbReference>
<dbReference type="InterPro" id="IPR014762">
    <property type="entry name" value="DNA_mismatch_repair_CS"/>
</dbReference>
<dbReference type="Gene3D" id="3.30.1540.20">
    <property type="entry name" value="MutL, C-terminal domain, dimerisation subdomain"/>
    <property type="match status" value="1"/>
</dbReference>
<dbReference type="PANTHER" id="PTHR10073">
    <property type="entry name" value="DNA MISMATCH REPAIR PROTEIN MLH, PMS, MUTL"/>
    <property type="match status" value="1"/>
</dbReference>
<dbReference type="InterPro" id="IPR014790">
    <property type="entry name" value="MutL_C"/>
</dbReference>
<keyword evidence="7" id="KW-1185">Reference proteome</keyword>
<dbReference type="GO" id="GO:0032389">
    <property type="term" value="C:MutLalpha complex"/>
    <property type="evidence" value="ECO:0007669"/>
    <property type="project" value="TreeGrafter"/>
</dbReference>
<dbReference type="InterPro" id="IPR013507">
    <property type="entry name" value="DNA_mismatch_S5_2-like"/>
</dbReference>
<evidence type="ECO:0000256" key="3">
    <source>
        <dbReference type="SAM" id="MobiDB-lite"/>
    </source>
</evidence>
<feature type="domain" description="DNA mismatch repair protein S5" evidence="5">
    <location>
        <begin position="230"/>
        <end position="382"/>
    </location>
</feature>
<dbReference type="InterPro" id="IPR042121">
    <property type="entry name" value="MutL_C_regsub"/>
</dbReference>
<dbReference type="GO" id="GO:0030983">
    <property type="term" value="F:mismatched DNA binding"/>
    <property type="evidence" value="ECO:0007669"/>
    <property type="project" value="InterPro"/>
</dbReference>
<dbReference type="EMBL" id="JADBJN010000001">
    <property type="protein sequence ID" value="KAG5680761.1"/>
    <property type="molecule type" value="Genomic_DNA"/>
</dbReference>
<dbReference type="InterPro" id="IPR037198">
    <property type="entry name" value="MutL_C_sf"/>
</dbReference>
<dbReference type="PROSITE" id="PS00058">
    <property type="entry name" value="DNA_MISMATCH_REPAIR_1"/>
    <property type="match status" value="1"/>
</dbReference>
<evidence type="ECO:0000259" key="4">
    <source>
        <dbReference type="SMART" id="SM00853"/>
    </source>
</evidence>
<dbReference type="Pfam" id="PF01119">
    <property type="entry name" value="DNA_mis_repair"/>
    <property type="match status" value="1"/>
</dbReference>
<dbReference type="InterPro" id="IPR042120">
    <property type="entry name" value="MutL_C_dimsub"/>
</dbReference>